<dbReference type="OrthoDB" id="5465402at2"/>
<accession>A0A5E4SKJ7</accession>
<protein>
    <submittedName>
        <fullName evidence="1">Bacteriophage protein</fullName>
    </submittedName>
</protein>
<dbReference type="Proteomes" id="UP000366819">
    <property type="component" value="Unassembled WGS sequence"/>
</dbReference>
<dbReference type="AlphaFoldDB" id="A0A5E4SKJ7"/>
<sequence length="220" mass="23865">MADITDYTGKITSEHADKPRYAAMVRAVTQCFVDVKNALSSLPARFDLDRAVGKQLDDVGLWVGVSRHIRAPLSGVYFSFDMAGLGFDQGVWRGPFDPDTGLTTLDDETCRLLIRARIGANHWDGTLAGSKAILGQIFNTGTHVFIQDNQDMSITVGISGKIPSALFLALLSGGYIPIKPQSVRINFYIVTSVNDSPIFGFDVSNEYVAGFDVGAWATPL</sequence>
<keyword evidence="2" id="KW-1185">Reference proteome</keyword>
<dbReference type="InterPro" id="IPR021283">
    <property type="entry name" value="Phage_Wedge1"/>
</dbReference>
<proteinExistence type="predicted"/>
<name>A0A5E4SKJ7_9BURK</name>
<reference evidence="1 2" key="1">
    <citation type="submission" date="2019-08" db="EMBL/GenBank/DDBJ databases">
        <authorList>
            <person name="Peeters C."/>
        </authorList>
    </citation>
    <scope>NUCLEOTIDE SEQUENCE [LARGE SCALE GENOMIC DNA]</scope>
    <source>
        <strain evidence="1 2">LMG 31011</strain>
    </source>
</reference>
<dbReference type="RefSeq" id="WP_150574595.1">
    <property type="nucleotide sequence ID" value="NZ_CABPSN010000001.1"/>
</dbReference>
<dbReference type="EMBL" id="CABPSN010000001">
    <property type="protein sequence ID" value="VVD75533.1"/>
    <property type="molecule type" value="Genomic_DNA"/>
</dbReference>
<organism evidence="1 2">
    <name type="scientific">Pandoraea aquatica</name>
    <dbReference type="NCBI Taxonomy" id="2508290"/>
    <lineage>
        <taxon>Bacteria</taxon>
        <taxon>Pseudomonadati</taxon>
        <taxon>Pseudomonadota</taxon>
        <taxon>Betaproteobacteria</taxon>
        <taxon>Burkholderiales</taxon>
        <taxon>Burkholderiaceae</taxon>
        <taxon>Pandoraea</taxon>
    </lineage>
</organism>
<gene>
    <name evidence="1" type="ORF">PAQ31011_00850</name>
</gene>
<dbReference type="Pfam" id="PF11041">
    <property type="entry name" value="Phage_Wedge1"/>
    <property type="match status" value="1"/>
</dbReference>
<evidence type="ECO:0000313" key="1">
    <source>
        <dbReference type="EMBL" id="VVD75533.1"/>
    </source>
</evidence>
<evidence type="ECO:0000313" key="2">
    <source>
        <dbReference type="Proteomes" id="UP000366819"/>
    </source>
</evidence>